<proteinExistence type="predicted"/>
<dbReference type="PANTHER" id="PTHR15414:SF5">
    <property type="entry name" value="PROTEIN OS-9"/>
    <property type="match status" value="1"/>
</dbReference>
<keyword evidence="3" id="KW-0256">Endoplasmic reticulum</keyword>
<evidence type="ECO:0000259" key="7">
    <source>
        <dbReference type="PROSITE" id="PS51914"/>
    </source>
</evidence>
<dbReference type="GO" id="GO:0030968">
    <property type="term" value="P:endoplasmic reticulum unfolded protein response"/>
    <property type="evidence" value="ECO:0007669"/>
    <property type="project" value="InterPro"/>
</dbReference>
<evidence type="ECO:0000256" key="6">
    <source>
        <dbReference type="SAM" id="SignalP"/>
    </source>
</evidence>
<dbReference type="InterPro" id="IPR009011">
    <property type="entry name" value="Man6P_isomerase_rcpt-bd_dom_sf"/>
</dbReference>
<accession>A0A2R5LGK9</accession>
<feature type="region of interest" description="Disordered" evidence="5">
    <location>
        <begin position="280"/>
        <end position="377"/>
    </location>
</feature>
<name>A0A2R5LGK9_9ACAR</name>
<evidence type="ECO:0000313" key="8">
    <source>
        <dbReference type="EMBL" id="MBY08661.1"/>
    </source>
</evidence>
<dbReference type="InterPro" id="IPR012913">
    <property type="entry name" value="OS9-like_dom"/>
</dbReference>
<feature type="compositionally biased region" description="Acidic residues" evidence="5">
    <location>
        <begin position="288"/>
        <end position="300"/>
    </location>
</feature>
<dbReference type="InterPro" id="IPR045149">
    <property type="entry name" value="OS-9-like"/>
</dbReference>
<feature type="compositionally biased region" description="Acidic residues" evidence="5">
    <location>
        <begin position="319"/>
        <end position="337"/>
    </location>
</feature>
<comment type="subcellular location">
    <subcellularLocation>
        <location evidence="1">Endoplasmic reticulum</location>
    </subcellularLocation>
</comment>
<dbReference type="Pfam" id="PF07915">
    <property type="entry name" value="PRKCSH"/>
    <property type="match status" value="1"/>
</dbReference>
<dbReference type="GO" id="GO:0030970">
    <property type="term" value="P:retrograde protein transport, ER to cytosol"/>
    <property type="evidence" value="ECO:0007669"/>
    <property type="project" value="TreeGrafter"/>
</dbReference>
<evidence type="ECO:0000256" key="5">
    <source>
        <dbReference type="SAM" id="MobiDB-lite"/>
    </source>
</evidence>
<feature type="chain" id="PRO_5015336077" evidence="6">
    <location>
        <begin position="18"/>
        <end position="632"/>
    </location>
</feature>
<feature type="domain" description="MRH" evidence="7">
    <location>
        <begin position="95"/>
        <end position="215"/>
    </location>
</feature>
<feature type="compositionally biased region" description="Basic and acidic residues" evidence="5">
    <location>
        <begin position="363"/>
        <end position="373"/>
    </location>
</feature>
<keyword evidence="4" id="KW-1015">Disulfide bond</keyword>
<reference evidence="8" key="1">
    <citation type="submission" date="2018-03" db="EMBL/GenBank/DDBJ databases">
        <title>The relapsing fever spirochete Borrelia turicatae persists in the highly oxidative environment of its soft-bodied tick vector.</title>
        <authorList>
            <person name="Bourret T.J."/>
            <person name="Boyle W.K."/>
            <person name="Valenzuela J.G."/>
            <person name="Oliveira F."/>
            <person name="Lopez J.E."/>
        </authorList>
    </citation>
    <scope>NUCLEOTIDE SEQUENCE</scope>
    <source>
        <strain evidence="8">Kansas strain/isolate</strain>
        <tissue evidence="8">Salivary glands</tissue>
    </source>
</reference>
<protein>
    <submittedName>
        <fullName evidence="8">Putative conserved secreted protein</fullName>
    </submittedName>
</protein>
<sequence>MFRLLTLLLISSYDALCFLNLEEIRSFNYDIDILSTPVKTGEETRQSVMLMTSKFGQDYQCSLPEEPSTSESADASTDETDVPNVIKLLEPLRNGPCLTKTKNWWTYELCYGQSIKQFHIENGKPEGAIIYLGLYESDFDWNNLTNLEQLNKSGQQKYHSQIYNRGSNCDITGVHRRSEVRYYCEEDSADYIYAVEEPETCSYIFTIHTSRVCSFPPLKPPASPKPHTIHCSPLLSEEQFQKYLEIKEKERMAEEEKRKIWLLEQQKNLAAIKAIVAKKQGGGVSDQEPAEDVGANEDSEHDTSSAVEQEHVQENQGVNEEEEEEHADMSENGEADVDNQHAASVDGLPEDTDTTMQDTEGNDAEHASADARGELGSGIAEQFKELLNEAEQELQDEAYGHFKESYLKLDSTIERLMKQINDAEKTVAKGTSQPDKASPEEHSGESDSGDAPNAALEDEETPAEGFHTKGDEEGEDAEEDDKEEEAESENMQKKNVFDDGKLRVRIQRIDARQLAKAKDKATYKEQELHSEDKAKLESALKERLQKAGLDTEGRKIEVKIITAGFFDDDEEKDLKMLSPEETQQFQNMIVTLLMGNQEAIQEVERQERLEKNYQFVWGEDLSVKSENDDSDR</sequence>
<evidence type="ECO:0000256" key="1">
    <source>
        <dbReference type="ARBA" id="ARBA00004240"/>
    </source>
</evidence>
<dbReference type="Gene3D" id="2.70.130.10">
    <property type="entry name" value="Mannose-6-phosphate receptor binding domain"/>
    <property type="match status" value="1"/>
</dbReference>
<dbReference type="SUPFAM" id="SSF50911">
    <property type="entry name" value="Mannose 6-phosphate receptor domain"/>
    <property type="match status" value="1"/>
</dbReference>
<dbReference type="PANTHER" id="PTHR15414">
    <property type="entry name" value="OS-9-RELATED"/>
    <property type="match status" value="1"/>
</dbReference>
<evidence type="ECO:0000256" key="3">
    <source>
        <dbReference type="ARBA" id="ARBA00022824"/>
    </source>
</evidence>
<dbReference type="PROSITE" id="PS51914">
    <property type="entry name" value="MRH"/>
    <property type="match status" value="1"/>
</dbReference>
<feature type="region of interest" description="Disordered" evidence="5">
    <location>
        <begin position="424"/>
        <end position="497"/>
    </location>
</feature>
<dbReference type="EMBL" id="GGLE01004535">
    <property type="protein sequence ID" value="MBY08661.1"/>
    <property type="molecule type" value="Transcribed_RNA"/>
</dbReference>
<evidence type="ECO:0000256" key="2">
    <source>
        <dbReference type="ARBA" id="ARBA00022729"/>
    </source>
</evidence>
<dbReference type="GO" id="GO:0005788">
    <property type="term" value="C:endoplasmic reticulum lumen"/>
    <property type="evidence" value="ECO:0007669"/>
    <property type="project" value="TreeGrafter"/>
</dbReference>
<feature type="signal peptide" evidence="6">
    <location>
        <begin position="1"/>
        <end position="17"/>
    </location>
</feature>
<feature type="compositionally biased region" description="Acidic residues" evidence="5">
    <location>
        <begin position="472"/>
        <end position="488"/>
    </location>
</feature>
<evidence type="ECO:0000256" key="4">
    <source>
        <dbReference type="ARBA" id="ARBA00023157"/>
    </source>
</evidence>
<keyword evidence="2 6" id="KW-0732">Signal</keyword>
<dbReference type="AlphaFoldDB" id="A0A2R5LGK9"/>
<dbReference type="InterPro" id="IPR044865">
    <property type="entry name" value="MRH_dom"/>
</dbReference>
<organism evidence="8">
    <name type="scientific">Ornithodoros turicata</name>
    <dbReference type="NCBI Taxonomy" id="34597"/>
    <lineage>
        <taxon>Eukaryota</taxon>
        <taxon>Metazoa</taxon>
        <taxon>Ecdysozoa</taxon>
        <taxon>Arthropoda</taxon>
        <taxon>Chelicerata</taxon>
        <taxon>Arachnida</taxon>
        <taxon>Acari</taxon>
        <taxon>Parasitiformes</taxon>
        <taxon>Ixodida</taxon>
        <taxon>Ixodoidea</taxon>
        <taxon>Argasidae</taxon>
        <taxon>Ornithodorinae</taxon>
        <taxon>Ornithodoros</taxon>
    </lineage>
</organism>